<keyword evidence="5" id="KW-1185">Reference proteome</keyword>
<feature type="compositionally biased region" description="Basic and acidic residues" evidence="2">
    <location>
        <begin position="892"/>
        <end position="901"/>
    </location>
</feature>
<feature type="compositionally biased region" description="Basic and acidic residues" evidence="2">
    <location>
        <begin position="1085"/>
        <end position="1101"/>
    </location>
</feature>
<feature type="domain" description="Actin interacting protein 3 C-terminal" evidence="3">
    <location>
        <begin position="318"/>
        <end position="692"/>
    </location>
</feature>
<dbReference type="GO" id="GO:0005737">
    <property type="term" value="C:cytoplasm"/>
    <property type="evidence" value="ECO:0007669"/>
    <property type="project" value="TreeGrafter"/>
</dbReference>
<feature type="compositionally biased region" description="Polar residues" evidence="2">
    <location>
        <begin position="267"/>
        <end position="280"/>
    </location>
</feature>
<comment type="caution">
    <text evidence="4">The sequence shown here is derived from an EMBL/GenBank/DDBJ whole genome shotgun (WGS) entry which is preliminary data.</text>
</comment>
<dbReference type="GO" id="GO:0005519">
    <property type="term" value="F:cytoskeletal regulatory protein binding"/>
    <property type="evidence" value="ECO:0007669"/>
    <property type="project" value="InterPro"/>
</dbReference>
<protein>
    <recommendedName>
        <fullName evidence="3">Actin interacting protein 3 C-terminal domain-containing protein</fullName>
    </recommendedName>
</protein>
<feature type="compositionally biased region" description="Basic and acidic residues" evidence="2">
    <location>
        <begin position="923"/>
        <end position="934"/>
    </location>
</feature>
<evidence type="ECO:0000256" key="2">
    <source>
        <dbReference type="SAM" id="MobiDB-lite"/>
    </source>
</evidence>
<dbReference type="Pfam" id="PF03915">
    <property type="entry name" value="AIP3"/>
    <property type="match status" value="2"/>
</dbReference>
<feature type="region of interest" description="Disordered" evidence="2">
    <location>
        <begin position="161"/>
        <end position="221"/>
    </location>
</feature>
<dbReference type="InterPro" id="IPR022782">
    <property type="entry name" value="AIP3-like_C"/>
</dbReference>
<feature type="compositionally biased region" description="Polar residues" evidence="2">
    <location>
        <begin position="1068"/>
        <end position="1078"/>
    </location>
</feature>
<organism evidence="4 5">
    <name type="scientific">Paralvinella palmiformis</name>
    <dbReference type="NCBI Taxonomy" id="53620"/>
    <lineage>
        <taxon>Eukaryota</taxon>
        <taxon>Metazoa</taxon>
        <taxon>Spiralia</taxon>
        <taxon>Lophotrochozoa</taxon>
        <taxon>Annelida</taxon>
        <taxon>Polychaeta</taxon>
        <taxon>Sedentaria</taxon>
        <taxon>Canalipalpata</taxon>
        <taxon>Terebellida</taxon>
        <taxon>Terebelliformia</taxon>
        <taxon>Alvinellidae</taxon>
        <taxon>Paralvinella</taxon>
    </lineage>
</organism>
<feature type="compositionally biased region" description="Polar residues" evidence="2">
    <location>
        <begin position="803"/>
        <end position="818"/>
    </location>
</feature>
<evidence type="ECO:0000256" key="1">
    <source>
        <dbReference type="ARBA" id="ARBA00023054"/>
    </source>
</evidence>
<dbReference type="InterPro" id="IPR005613">
    <property type="entry name" value="AIP3_C"/>
</dbReference>
<dbReference type="InterPro" id="IPR051825">
    <property type="entry name" value="SRCIN1"/>
</dbReference>
<feature type="compositionally biased region" description="Low complexity" evidence="2">
    <location>
        <begin position="416"/>
        <end position="428"/>
    </location>
</feature>
<evidence type="ECO:0000313" key="4">
    <source>
        <dbReference type="EMBL" id="KAK2162424.1"/>
    </source>
</evidence>
<feature type="region of interest" description="Disordered" evidence="2">
    <location>
        <begin position="794"/>
        <end position="974"/>
    </location>
</feature>
<feature type="region of interest" description="Disordered" evidence="2">
    <location>
        <begin position="251"/>
        <end position="283"/>
    </location>
</feature>
<gene>
    <name evidence="4" type="ORF">LSH36_99g07034</name>
</gene>
<evidence type="ECO:0000259" key="3">
    <source>
        <dbReference type="SMART" id="SM00806"/>
    </source>
</evidence>
<dbReference type="PANTHER" id="PTHR22741">
    <property type="entry name" value="P140CAP/SNIP-RELATED"/>
    <property type="match status" value="1"/>
</dbReference>
<evidence type="ECO:0000313" key="5">
    <source>
        <dbReference type="Proteomes" id="UP001208570"/>
    </source>
</evidence>
<feature type="compositionally biased region" description="Low complexity" evidence="2">
    <location>
        <begin position="826"/>
        <end position="836"/>
    </location>
</feature>
<dbReference type="Proteomes" id="UP001208570">
    <property type="component" value="Unassembled WGS sequence"/>
</dbReference>
<dbReference type="AlphaFoldDB" id="A0AAD9K024"/>
<feature type="compositionally biased region" description="Low complexity" evidence="2">
    <location>
        <begin position="1009"/>
        <end position="1025"/>
    </location>
</feature>
<dbReference type="PANTHER" id="PTHR22741:SF10">
    <property type="entry name" value="COILED-COIL DOMAIN-CONTAINING PROTEIN CG32809"/>
    <property type="match status" value="1"/>
</dbReference>
<dbReference type="Gene3D" id="1.20.58.1540">
    <property type="entry name" value="Actin interacting protein 3, C-terminal domain"/>
    <property type="match status" value="1"/>
</dbReference>
<feature type="region of interest" description="Disordered" evidence="2">
    <location>
        <begin position="987"/>
        <end position="1112"/>
    </location>
</feature>
<dbReference type="EMBL" id="JAODUP010000099">
    <property type="protein sequence ID" value="KAK2162424.1"/>
    <property type="molecule type" value="Genomic_DNA"/>
</dbReference>
<reference evidence="4" key="1">
    <citation type="journal article" date="2023" name="Mol. Biol. Evol.">
        <title>Third-Generation Sequencing Reveals the Adaptive Role of the Epigenome in Three Deep-Sea Polychaetes.</title>
        <authorList>
            <person name="Perez M."/>
            <person name="Aroh O."/>
            <person name="Sun Y."/>
            <person name="Lan Y."/>
            <person name="Juniper S.K."/>
            <person name="Young C.R."/>
            <person name="Angers B."/>
            <person name="Qian P.Y."/>
        </authorList>
    </citation>
    <scope>NUCLEOTIDE SEQUENCE</scope>
    <source>
        <strain evidence="4">P08H-3</strain>
    </source>
</reference>
<feature type="compositionally biased region" description="Polar residues" evidence="2">
    <location>
        <begin position="395"/>
        <end position="415"/>
    </location>
</feature>
<feature type="region of interest" description="Disordered" evidence="2">
    <location>
        <begin position="395"/>
        <end position="430"/>
    </location>
</feature>
<feature type="compositionally biased region" description="Polar residues" evidence="2">
    <location>
        <begin position="987"/>
        <end position="999"/>
    </location>
</feature>
<proteinExistence type="predicted"/>
<dbReference type="SMART" id="SM00806">
    <property type="entry name" value="AIP3"/>
    <property type="match status" value="1"/>
</dbReference>
<name>A0AAD9K024_9ANNE</name>
<feature type="region of interest" description="Disordered" evidence="2">
    <location>
        <begin position="322"/>
        <end position="372"/>
    </location>
</feature>
<accession>A0AAD9K024</accession>
<feature type="compositionally biased region" description="Polar residues" evidence="2">
    <location>
        <begin position="332"/>
        <end position="343"/>
    </location>
</feature>
<feature type="compositionally biased region" description="Polar residues" evidence="2">
    <location>
        <begin position="935"/>
        <end position="967"/>
    </location>
</feature>
<feature type="compositionally biased region" description="Pro residues" evidence="2">
    <location>
        <begin position="163"/>
        <end position="176"/>
    </location>
</feature>
<keyword evidence="1" id="KW-0175">Coiled coil</keyword>
<sequence length="1259" mass="139020">MTRLFVIRQPRGLFFFVPGTSQRPPLLSILEERFKVQGRSLLKCNVSIEDFKNGRLRGLAVACWTTDHCHPCLNLSVGLSEGLVFLSFRSETKRALLPNEVTSLDTVRALFVRSFSECLSMQWFDIPSHKIYILDHKTNVFYELDDVREVKDRAVLKIYETGLPPPASGSPTPHSPQTPDYLTLHQHHAGYESDSSIRSAPTGPGVPASGVRSPLHHPPLSPRLYQAAKAQTIPAHNGTYACPQQIKNTYATPYAPGQHPSQLPIGQPQQAVGSHWSPTLHTHPHIAPATQRAEGQYAITQSNQSSPQRVQHVHQAVANTQRHSLACLPDPNTYSDGRISQSRSYHDYPNGVPPSHGSGTATPTHTDSEAKSRMDHMEAQLANLAAWVQTTVMKNQSEGSRPGSARSNSSMISEGSYSAKSSMSDISSATPQPMISIDMQNTIRTLHYHTRDLRSEVNKLRRLQMTNMEAIRESIHDTYKKLKEVIEFVPTSGDQPVRLQRHQVNYKMKDYKDDGRLITQDLIDLEKSVEELRNDVLNRKCRVNVTEIENMALALSNIAKSLGELKAHFPALQEDMKTVMQGEMKIVVEEEKFIREEPDKLDNSLKRCKKLTGTLATLRRLAIVQEHNDPVVPVIPALGTNEEDHLAILEEIKCMVPDHNARVTSLQAAEGARERKKKLDSRGESLRFEKSLALAHRHLKEPHGNTKDHPTAILHPVKEESSNTDKANHIGQEDNVKCDKKCDELVKNKSTKELGLSEESFLAQCKDEENYISALRLSALENSSQSLANGDSLHDVTARSKPLSPSWTSTPKDQSHATVGSIAADSSLSPMSLPSSGQDGKKKIPPPPPPRRSSRSSMKSPTPMVQKPSVNFMDEEQSLHMYENLDDLNASEVDKVKDSVKEQAVLGSPGPRAQRPKSASDVQRSENIQKERPKSQYSPTKNKNSPTKIQISPKKGQTSPTKSQYSPTKMKKLNKFQHELAAGIYSNLNRPDLQQQNVNPAFVVQDATSPESSSSNSSSSTSLDSQLGGTIKRNKNIKSDDKQPGGTTEQKKSPTGKGRKIPPPPPQRKTSTLSQQKDGITVEQLKGEAKPVPSKTDDSIKDSSSLSSSSRLQAQYDKMKVVQKECFQKQLHNGGSTKTGSCNTTAQECTSQSVTARAKDVNDTQPVAVKSVNTSPPLRIQSDRASQVRVQPGQTQLGQVQLGLKQAGQSQSTTSKSITSCTTSKLTTVSNGDVNKTTKSCSLKVEARGNRKFEETEIY</sequence>